<dbReference type="InterPro" id="IPR025319">
    <property type="entry name" value="DUF4224"/>
</dbReference>
<organism evidence="2 3">
    <name type="scientific">Pandoraea sputorum</name>
    <dbReference type="NCBI Taxonomy" id="93222"/>
    <lineage>
        <taxon>Bacteria</taxon>
        <taxon>Pseudomonadati</taxon>
        <taxon>Pseudomonadota</taxon>
        <taxon>Betaproteobacteria</taxon>
        <taxon>Burkholderiales</taxon>
        <taxon>Burkholderiaceae</taxon>
        <taxon>Pandoraea</taxon>
    </lineage>
</organism>
<evidence type="ECO:0000313" key="3">
    <source>
        <dbReference type="Proteomes" id="UP000215126"/>
    </source>
</evidence>
<keyword evidence="3" id="KW-1185">Reference proteome</keyword>
<sequence>MSPYLSREEVRELTGTPIRKRQVRWLLASRWPHEIDSHGRVLIARAYHDKRLGIVSGYIPPDARPTPPPLNLQAA</sequence>
<feature type="domain" description="DUF4224" evidence="1">
    <location>
        <begin position="5"/>
        <end position="47"/>
    </location>
</feature>
<gene>
    <name evidence="2" type="ORF">SAMEA4530655_04691</name>
</gene>
<dbReference type="AlphaFoldDB" id="A0A239SWK3"/>
<evidence type="ECO:0000313" key="2">
    <source>
        <dbReference type="EMBL" id="SNU89629.1"/>
    </source>
</evidence>
<accession>A0A239SWK3</accession>
<dbReference type="Pfam" id="PF13986">
    <property type="entry name" value="DUF4224"/>
    <property type="match status" value="1"/>
</dbReference>
<evidence type="ECO:0000259" key="1">
    <source>
        <dbReference type="Pfam" id="PF13986"/>
    </source>
</evidence>
<protein>
    <recommendedName>
        <fullName evidence="1">DUF4224 domain-containing protein</fullName>
    </recommendedName>
</protein>
<dbReference type="RefSeq" id="WP_257125710.1">
    <property type="nucleotide sequence ID" value="NZ_CP010431.2"/>
</dbReference>
<dbReference type="Proteomes" id="UP000215126">
    <property type="component" value="Chromosome 1"/>
</dbReference>
<proteinExistence type="predicted"/>
<dbReference type="EMBL" id="LT906435">
    <property type="protein sequence ID" value="SNU89629.1"/>
    <property type="molecule type" value="Genomic_DNA"/>
</dbReference>
<reference evidence="2 3" key="1">
    <citation type="submission" date="2017-06" db="EMBL/GenBank/DDBJ databases">
        <authorList>
            <consortium name="Pathogen Informatics"/>
        </authorList>
    </citation>
    <scope>NUCLEOTIDE SEQUENCE [LARGE SCALE GENOMIC DNA]</scope>
    <source>
        <strain evidence="2 3">NCTC13161</strain>
    </source>
</reference>
<name>A0A239SWK3_9BURK</name>